<dbReference type="AlphaFoldDB" id="A0A2K2FXD9"/>
<comment type="caution">
    <text evidence="16">The sequence shown here is derived from an EMBL/GenBank/DDBJ whole genome shotgun (WGS) entry which is preliminary data.</text>
</comment>
<evidence type="ECO:0000256" key="4">
    <source>
        <dbReference type="ARBA" id="ARBA00022496"/>
    </source>
</evidence>
<name>A0A2K2FXD9_9SPHN</name>
<keyword evidence="7" id="KW-0406">Ion transport</keyword>
<feature type="domain" description="TonB-dependent receptor plug" evidence="15">
    <location>
        <begin position="61"/>
        <end position="168"/>
    </location>
</feature>
<evidence type="ECO:0000259" key="15">
    <source>
        <dbReference type="Pfam" id="PF07715"/>
    </source>
</evidence>
<keyword evidence="5 11" id="KW-0812">Transmembrane</keyword>
<keyword evidence="17" id="KW-1185">Reference proteome</keyword>
<evidence type="ECO:0000256" key="2">
    <source>
        <dbReference type="ARBA" id="ARBA00022448"/>
    </source>
</evidence>
<evidence type="ECO:0000256" key="9">
    <source>
        <dbReference type="ARBA" id="ARBA00023136"/>
    </source>
</evidence>
<evidence type="ECO:0000259" key="14">
    <source>
        <dbReference type="Pfam" id="PF00593"/>
    </source>
</evidence>
<keyword evidence="6" id="KW-0408">Iron</keyword>
<feature type="signal peptide" evidence="13">
    <location>
        <begin position="1"/>
        <end position="29"/>
    </location>
</feature>
<dbReference type="InterPro" id="IPR037066">
    <property type="entry name" value="Plug_dom_sf"/>
</dbReference>
<feature type="domain" description="TonB-dependent receptor-like beta-barrel" evidence="14">
    <location>
        <begin position="337"/>
        <end position="787"/>
    </location>
</feature>
<evidence type="ECO:0000256" key="7">
    <source>
        <dbReference type="ARBA" id="ARBA00023065"/>
    </source>
</evidence>
<sequence length="833" mass="89182">MKLRDFIKHDAACVSIAALAIAGAVPAFAQDTASTQKPAPQQEPASGEIFVTARKSAESILETPIAVSALTGEDIRARGIVSVQDIAAYTPGMKVVNNGAGRNDRSFQQIIIRGFTPPNAVAQTASVFIDGVPVSSATAINNITNPERVEVLKGPQSAYFGRQTFAGAVNVVSKAPSDYWTGTVDAMVGTRNSYDVMGELSGPLVSDLLGIRATVRKYAKDGSYENAGVPGQTLGDQKTRTGTLALTFTPASNLTVKGFGMITYNDDGPSAQGLIGAYEATDDNGNVIVQDQSNCSLNVTSSSGVTTTNRYICGKTPKLVNSPSANTTNDAFIRNFLANPTGRLISPDKGVQGYGLRSRFYHLHASVDWEVADGVTLSSLTGMNRERNSELADLDNYYDVGQANIYGSAGSRSYFDFPFLVERRQSDWSQELRARYDTDRFKGTIGVSYLDARYQNANGGGNNALGVSTFSAVFGQSRNKTMGAFFGLSYDLTDKLTVSVDGRYQIDKLYAYAPPGGLTVTTDAFAPAGFYAEGQTLAHKNYRNFIPRGIVQYQFDPDTMFYASYAKGINPAGFNTQFLTGTPSVQQTAAASGLAIEVDPEKLDNYEIGLKGRLFNNAVRYTLAAYRAIWKNQINSADVVFFDAETNTPQVISALRNAGKVIMTGVEAELFADVTDDLSVTASGAINASSIRNLTAPSSTALTGITDFRGNENPLTSKYSAAVSVSYSHPIPVADGAKAFIRGDLSYKSGVYSDASNVLKSPDLTLVNLRTGIETGKVNVEVFVNNVFNTHAYTSVALGTLFTSDFRYTGTNTAAIVGLPDLRTAGLRIRYSY</sequence>
<keyword evidence="3 11" id="KW-1134">Transmembrane beta strand</keyword>
<dbReference type="GO" id="GO:0006826">
    <property type="term" value="P:iron ion transport"/>
    <property type="evidence" value="ECO:0007669"/>
    <property type="project" value="UniProtKB-KW"/>
</dbReference>
<dbReference type="InterPro" id="IPR036942">
    <property type="entry name" value="Beta-barrel_TonB_sf"/>
</dbReference>
<proteinExistence type="inferred from homology"/>
<accession>A0A2K2FXD9</accession>
<keyword evidence="4" id="KW-0410">Iron transport</keyword>
<comment type="subcellular location">
    <subcellularLocation>
        <location evidence="1 11">Cell outer membrane</location>
        <topology evidence="1 11">Multi-pass membrane protein</topology>
    </subcellularLocation>
</comment>
<dbReference type="RefSeq" id="WP_103097868.1">
    <property type="nucleotide sequence ID" value="NZ_LYMM01000051.1"/>
</dbReference>
<evidence type="ECO:0000256" key="13">
    <source>
        <dbReference type="SAM" id="SignalP"/>
    </source>
</evidence>
<keyword evidence="13" id="KW-0732">Signal</keyword>
<evidence type="ECO:0000256" key="12">
    <source>
        <dbReference type="RuleBase" id="RU003357"/>
    </source>
</evidence>
<evidence type="ECO:0000256" key="11">
    <source>
        <dbReference type="PROSITE-ProRule" id="PRU01360"/>
    </source>
</evidence>
<reference evidence="16 17" key="1">
    <citation type="submission" date="2016-05" db="EMBL/GenBank/DDBJ databases">
        <title>Complete genome sequence of Novosphingobium guangzhouense SA925(T).</title>
        <authorList>
            <person name="Sha S."/>
        </authorList>
    </citation>
    <scope>NUCLEOTIDE SEQUENCE [LARGE SCALE GENOMIC DNA]</scope>
    <source>
        <strain evidence="16 17">SA925</strain>
    </source>
</reference>
<dbReference type="Gene3D" id="2.40.170.20">
    <property type="entry name" value="TonB-dependent receptor, beta-barrel domain"/>
    <property type="match status" value="1"/>
</dbReference>
<feature type="chain" id="PRO_5014438984" description="TonB-dependent receptor" evidence="13">
    <location>
        <begin position="30"/>
        <end position="833"/>
    </location>
</feature>
<organism evidence="16 17">
    <name type="scientific">Novosphingobium guangzhouense</name>
    <dbReference type="NCBI Taxonomy" id="1850347"/>
    <lineage>
        <taxon>Bacteria</taxon>
        <taxon>Pseudomonadati</taxon>
        <taxon>Pseudomonadota</taxon>
        <taxon>Alphaproteobacteria</taxon>
        <taxon>Sphingomonadales</taxon>
        <taxon>Sphingomonadaceae</taxon>
        <taxon>Novosphingobium</taxon>
    </lineage>
</organism>
<keyword evidence="10 11" id="KW-0998">Cell outer membrane</keyword>
<dbReference type="EMBL" id="LYMM01000051">
    <property type="protein sequence ID" value="PNU03438.1"/>
    <property type="molecule type" value="Genomic_DNA"/>
</dbReference>
<dbReference type="Pfam" id="PF00593">
    <property type="entry name" value="TonB_dep_Rec_b-barrel"/>
    <property type="match status" value="1"/>
</dbReference>
<gene>
    <name evidence="16" type="ORF">A8V01_06940</name>
</gene>
<dbReference type="Proteomes" id="UP000236327">
    <property type="component" value="Unassembled WGS sequence"/>
</dbReference>
<keyword evidence="9 11" id="KW-0472">Membrane</keyword>
<dbReference type="GO" id="GO:0009279">
    <property type="term" value="C:cell outer membrane"/>
    <property type="evidence" value="ECO:0007669"/>
    <property type="project" value="UniProtKB-SubCell"/>
</dbReference>
<evidence type="ECO:0000313" key="16">
    <source>
        <dbReference type="EMBL" id="PNU03438.1"/>
    </source>
</evidence>
<dbReference type="PANTHER" id="PTHR32552:SF81">
    <property type="entry name" value="TONB-DEPENDENT OUTER MEMBRANE RECEPTOR"/>
    <property type="match status" value="1"/>
</dbReference>
<evidence type="ECO:0000256" key="10">
    <source>
        <dbReference type="ARBA" id="ARBA00023237"/>
    </source>
</evidence>
<dbReference type="InterPro" id="IPR039426">
    <property type="entry name" value="TonB-dep_rcpt-like"/>
</dbReference>
<dbReference type="Pfam" id="PF07715">
    <property type="entry name" value="Plug"/>
    <property type="match status" value="1"/>
</dbReference>
<evidence type="ECO:0000256" key="5">
    <source>
        <dbReference type="ARBA" id="ARBA00022692"/>
    </source>
</evidence>
<dbReference type="OrthoDB" id="9760494at2"/>
<dbReference type="Gene3D" id="2.170.130.10">
    <property type="entry name" value="TonB-dependent receptor, plug domain"/>
    <property type="match status" value="1"/>
</dbReference>
<dbReference type="PROSITE" id="PS52016">
    <property type="entry name" value="TONB_DEPENDENT_REC_3"/>
    <property type="match status" value="1"/>
</dbReference>
<dbReference type="SUPFAM" id="SSF56935">
    <property type="entry name" value="Porins"/>
    <property type="match status" value="1"/>
</dbReference>
<evidence type="ECO:0000256" key="8">
    <source>
        <dbReference type="ARBA" id="ARBA00023077"/>
    </source>
</evidence>
<dbReference type="InterPro" id="IPR012910">
    <property type="entry name" value="Plug_dom"/>
</dbReference>
<evidence type="ECO:0008006" key="18">
    <source>
        <dbReference type="Google" id="ProtNLM"/>
    </source>
</evidence>
<evidence type="ECO:0000313" key="17">
    <source>
        <dbReference type="Proteomes" id="UP000236327"/>
    </source>
</evidence>
<evidence type="ECO:0000256" key="1">
    <source>
        <dbReference type="ARBA" id="ARBA00004571"/>
    </source>
</evidence>
<keyword evidence="8 12" id="KW-0798">TonB box</keyword>
<dbReference type="InterPro" id="IPR000531">
    <property type="entry name" value="Beta-barrel_TonB"/>
</dbReference>
<dbReference type="PANTHER" id="PTHR32552">
    <property type="entry name" value="FERRICHROME IRON RECEPTOR-RELATED"/>
    <property type="match status" value="1"/>
</dbReference>
<keyword evidence="2 11" id="KW-0813">Transport</keyword>
<evidence type="ECO:0000256" key="3">
    <source>
        <dbReference type="ARBA" id="ARBA00022452"/>
    </source>
</evidence>
<protein>
    <recommendedName>
        <fullName evidence="18">TonB-dependent receptor</fullName>
    </recommendedName>
</protein>
<comment type="similarity">
    <text evidence="11 12">Belongs to the TonB-dependent receptor family.</text>
</comment>
<evidence type="ECO:0000256" key="6">
    <source>
        <dbReference type="ARBA" id="ARBA00023004"/>
    </source>
</evidence>